<feature type="region of interest" description="Disordered" evidence="1">
    <location>
        <begin position="134"/>
        <end position="157"/>
    </location>
</feature>
<reference evidence="2" key="1">
    <citation type="submission" date="2021-03" db="EMBL/GenBank/DDBJ databases">
        <authorList>
            <person name="Tran Van P."/>
        </authorList>
    </citation>
    <scope>NUCLEOTIDE SEQUENCE</scope>
</reference>
<dbReference type="EMBL" id="CAJPIN010040308">
    <property type="protein sequence ID" value="CAG2065148.1"/>
    <property type="molecule type" value="Genomic_DNA"/>
</dbReference>
<evidence type="ECO:0000313" key="3">
    <source>
        <dbReference type="Proteomes" id="UP001153148"/>
    </source>
</evidence>
<feature type="non-terminal residue" evidence="2">
    <location>
        <position position="1"/>
    </location>
</feature>
<dbReference type="Proteomes" id="UP001153148">
    <property type="component" value="Unassembled WGS sequence"/>
</dbReference>
<evidence type="ECO:0000313" key="2">
    <source>
        <dbReference type="EMBL" id="CAG2065148.1"/>
    </source>
</evidence>
<evidence type="ECO:0000256" key="1">
    <source>
        <dbReference type="SAM" id="MobiDB-lite"/>
    </source>
</evidence>
<sequence>WEYLDTCYNWEDLDNGSNLNDLWSQVALVWQVDCSPGSVALPPTSLRSPLAMEEEAASSLSTLLQTLLLSVERAIERVPLDELSFPCPDCQEVLMTSCACACQVLPLVVEKRDSSIQTSPMFEYAGSIPHIDSDEESVASHDGQGDIQETARQQVRY</sequence>
<comment type="caution">
    <text evidence="2">The sequence shown here is derived from an EMBL/GenBank/DDBJ whole genome shotgun (WGS) entry which is preliminary data.</text>
</comment>
<proteinExistence type="predicted"/>
<protein>
    <submittedName>
        <fullName evidence="2">Uncharacterized protein</fullName>
    </submittedName>
</protein>
<name>A0ABN7PHW3_TIMPD</name>
<keyword evidence="3" id="KW-1185">Reference proteome</keyword>
<organism evidence="2 3">
    <name type="scientific">Timema podura</name>
    <name type="common">Walking stick</name>
    <dbReference type="NCBI Taxonomy" id="61482"/>
    <lineage>
        <taxon>Eukaryota</taxon>
        <taxon>Metazoa</taxon>
        <taxon>Ecdysozoa</taxon>
        <taxon>Arthropoda</taxon>
        <taxon>Hexapoda</taxon>
        <taxon>Insecta</taxon>
        <taxon>Pterygota</taxon>
        <taxon>Neoptera</taxon>
        <taxon>Polyneoptera</taxon>
        <taxon>Phasmatodea</taxon>
        <taxon>Timematodea</taxon>
        <taxon>Timematoidea</taxon>
        <taxon>Timematidae</taxon>
        <taxon>Timema</taxon>
    </lineage>
</organism>
<accession>A0ABN7PHW3</accession>
<gene>
    <name evidence="2" type="ORF">TPAB3V08_LOCUS12092</name>
</gene>